<evidence type="ECO:0000259" key="2">
    <source>
        <dbReference type="Pfam" id="PF13847"/>
    </source>
</evidence>
<comment type="caution">
    <text evidence="3">The sequence shown here is derived from an EMBL/GenBank/DDBJ whole genome shotgun (WGS) entry which is preliminary data.</text>
</comment>
<gene>
    <name evidence="3" type="ORF">SAMN06265222_11153</name>
</gene>
<accession>A0ABY1QDN2</accession>
<organism evidence="3 4">
    <name type="scientific">Neorhodopirellula lusitana</name>
    <dbReference type="NCBI Taxonomy" id="445327"/>
    <lineage>
        <taxon>Bacteria</taxon>
        <taxon>Pseudomonadati</taxon>
        <taxon>Planctomycetota</taxon>
        <taxon>Planctomycetia</taxon>
        <taxon>Pirellulales</taxon>
        <taxon>Pirellulaceae</taxon>
        <taxon>Neorhodopirellula</taxon>
    </lineage>
</organism>
<proteinExistence type="predicted"/>
<dbReference type="Pfam" id="PF13847">
    <property type="entry name" value="Methyltransf_31"/>
    <property type="match status" value="1"/>
</dbReference>
<feature type="compositionally biased region" description="Basic and acidic residues" evidence="1">
    <location>
        <begin position="147"/>
        <end position="160"/>
    </location>
</feature>
<dbReference type="InterPro" id="IPR029063">
    <property type="entry name" value="SAM-dependent_MTases_sf"/>
</dbReference>
<dbReference type="Gene3D" id="3.40.50.150">
    <property type="entry name" value="Vaccinia Virus protein VP39"/>
    <property type="match status" value="2"/>
</dbReference>
<keyword evidence="4" id="KW-1185">Reference proteome</keyword>
<dbReference type="SUPFAM" id="SSF53335">
    <property type="entry name" value="S-adenosyl-L-methionine-dependent methyltransferases"/>
    <property type="match status" value="1"/>
</dbReference>
<keyword evidence="3" id="KW-0489">Methyltransferase</keyword>
<dbReference type="GO" id="GO:0008168">
    <property type="term" value="F:methyltransferase activity"/>
    <property type="evidence" value="ECO:0007669"/>
    <property type="project" value="UniProtKB-KW"/>
</dbReference>
<dbReference type="EMBL" id="FXUG01000011">
    <property type="protein sequence ID" value="SMP68399.1"/>
    <property type="molecule type" value="Genomic_DNA"/>
</dbReference>
<evidence type="ECO:0000313" key="4">
    <source>
        <dbReference type="Proteomes" id="UP001158067"/>
    </source>
</evidence>
<feature type="domain" description="Methyltransferase" evidence="2">
    <location>
        <begin position="179"/>
        <end position="277"/>
    </location>
</feature>
<dbReference type="GO" id="GO:0032259">
    <property type="term" value="P:methylation"/>
    <property type="evidence" value="ECO:0007669"/>
    <property type="project" value="UniProtKB-KW"/>
</dbReference>
<sequence length="324" mass="35963">MSRRVACLLIVLGIAGTHSVITPNRLTAQEALAVGELIATEQARSAARDAGAKAAPVAEMQSNAEPATVVEEAKPIEQARRTYLGRIVAQPMSHFGASWLIRPERNDEENAKEAFDQLGIESGMTLVDLGCGNGFWTLPMARQCKVEADSEESKQGEPKRGRSNASRVRVDGDRDTEAYQGQVLAVDIQKEMLQKLRRNAARAKIENIVPVIGEVDNPNLPANEIDLVLMVDVYHEFSHPQSMLWEIRKSLKLSGVIALLEYRAEDPDVPIKPLHKMSKAQIMKEYTASNLKLVREYNDLPWQHLMFFARDDSPLPAIVPKPVP</sequence>
<evidence type="ECO:0000256" key="1">
    <source>
        <dbReference type="SAM" id="MobiDB-lite"/>
    </source>
</evidence>
<dbReference type="PANTHER" id="PTHR43591">
    <property type="entry name" value="METHYLTRANSFERASE"/>
    <property type="match status" value="1"/>
</dbReference>
<keyword evidence="3" id="KW-0808">Transferase</keyword>
<dbReference type="InterPro" id="IPR025714">
    <property type="entry name" value="Methyltranfer_dom"/>
</dbReference>
<name>A0ABY1QDN2_9BACT</name>
<evidence type="ECO:0000313" key="3">
    <source>
        <dbReference type="EMBL" id="SMP68399.1"/>
    </source>
</evidence>
<reference evidence="3 4" key="1">
    <citation type="submission" date="2017-05" db="EMBL/GenBank/DDBJ databases">
        <authorList>
            <person name="Varghese N."/>
            <person name="Submissions S."/>
        </authorList>
    </citation>
    <scope>NUCLEOTIDE SEQUENCE [LARGE SCALE GENOMIC DNA]</scope>
    <source>
        <strain evidence="3 4">DSM 25457</strain>
    </source>
</reference>
<dbReference type="PANTHER" id="PTHR43591:SF24">
    <property type="entry name" value="2-METHOXY-6-POLYPRENYL-1,4-BENZOQUINOL METHYLASE, MITOCHONDRIAL"/>
    <property type="match status" value="1"/>
</dbReference>
<dbReference type="Proteomes" id="UP001158067">
    <property type="component" value="Unassembled WGS sequence"/>
</dbReference>
<feature type="region of interest" description="Disordered" evidence="1">
    <location>
        <begin position="147"/>
        <end position="172"/>
    </location>
</feature>
<dbReference type="CDD" id="cd02440">
    <property type="entry name" value="AdoMet_MTases"/>
    <property type="match status" value="1"/>
</dbReference>
<protein>
    <submittedName>
        <fullName evidence="3">Methyltransferase domain-containing protein</fullName>
    </submittedName>
</protein>